<evidence type="ECO:0000313" key="1">
    <source>
        <dbReference type="EMBL" id="KAK5772824.1"/>
    </source>
</evidence>
<keyword evidence="2" id="KW-1185">Reference proteome</keyword>
<evidence type="ECO:0000313" key="2">
    <source>
        <dbReference type="Proteomes" id="UP001358586"/>
    </source>
</evidence>
<organism evidence="1 2">
    <name type="scientific">Gossypium arboreum</name>
    <name type="common">Tree cotton</name>
    <name type="synonym">Gossypium nanking</name>
    <dbReference type="NCBI Taxonomy" id="29729"/>
    <lineage>
        <taxon>Eukaryota</taxon>
        <taxon>Viridiplantae</taxon>
        <taxon>Streptophyta</taxon>
        <taxon>Embryophyta</taxon>
        <taxon>Tracheophyta</taxon>
        <taxon>Spermatophyta</taxon>
        <taxon>Magnoliopsida</taxon>
        <taxon>eudicotyledons</taxon>
        <taxon>Gunneridae</taxon>
        <taxon>Pentapetalae</taxon>
        <taxon>rosids</taxon>
        <taxon>malvids</taxon>
        <taxon>Malvales</taxon>
        <taxon>Malvaceae</taxon>
        <taxon>Malvoideae</taxon>
        <taxon>Gossypium</taxon>
    </lineage>
</organism>
<name>A0ABR0MHV0_GOSAR</name>
<accession>A0ABR0MHV0</accession>
<evidence type="ECO:0008006" key="3">
    <source>
        <dbReference type="Google" id="ProtNLM"/>
    </source>
</evidence>
<protein>
    <recommendedName>
        <fullName evidence="3">Secreted protein</fullName>
    </recommendedName>
</protein>
<sequence>MPVWAHTLVWTTRLGWPYPYGSHGLAQKPTRFLPVWPTHSVRFNPCGPHGHTVATTRLCVVHDHVFVDHTVVLSYTAYHMGDHTPVWRRQWVFFAFIESHFSAFRTNRRRKENIGTIQTVRVALLHYRLLLHKIDRSQSITTHDAVKQDIPKP</sequence>
<comment type="caution">
    <text evidence="1">The sequence shown here is derived from an EMBL/GenBank/DDBJ whole genome shotgun (WGS) entry which is preliminary data.</text>
</comment>
<reference evidence="1 2" key="1">
    <citation type="submission" date="2023-03" db="EMBL/GenBank/DDBJ databases">
        <title>WGS of Gossypium arboreum.</title>
        <authorList>
            <person name="Yu D."/>
        </authorList>
    </citation>
    <scope>NUCLEOTIDE SEQUENCE [LARGE SCALE GENOMIC DNA]</scope>
    <source>
        <tissue evidence="1">Leaf</tissue>
    </source>
</reference>
<dbReference type="EMBL" id="JARKNE010000013">
    <property type="protein sequence ID" value="KAK5772824.1"/>
    <property type="molecule type" value="Genomic_DNA"/>
</dbReference>
<proteinExistence type="predicted"/>
<dbReference type="Proteomes" id="UP001358586">
    <property type="component" value="Chromosome 13"/>
</dbReference>
<gene>
    <name evidence="1" type="ORF">PVK06_049123</name>
</gene>